<dbReference type="EMBL" id="JASPKY010003002">
    <property type="protein sequence ID" value="KAK9667462.1"/>
    <property type="molecule type" value="Genomic_DNA"/>
</dbReference>
<dbReference type="Proteomes" id="UP001458880">
    <property type="component" value="Unassembled WGS sequence"/>
</dbReference>
<feature type="non-terminal residue" evidence="1">
    <location>
        <position position="60"/>
    </location>
</feature>
<reference evidence="1 2" key="1">
    <citation type="journal article" date="2024" name="BMC Genomics">
        <title>De novo assembly and annotation of Popillia japonica's genome with initial clues to its potential as an invasive pest.</title>
        <authorList>
            <person name="Cucini C."/>
            <person name="Boschi S."/>
            <person name="Funari R."/>
            <person name="Cardaioli E."/>
            <person name="Iannotti N."/>
            <person name="Marturano G."/>
            <person name="Paoli F."/>
            <person name="Bruttini M."/>
            <person name="Carapelli A."/>
            <person name="Frati F."/>
            <person name="Nardi F."/>
        </authorList>
    </citation>
    <scope>NUCLEOTIDE SEQUENCE [LARGE SCALE GENOMIC DNA]</scope>
    <source>
        <strain evidence="1">DMR45628</strain>
    </source>
</reference>
<gene>
    <name evidence="1" type="ORF">QE152_g41349</name>
</gene>
<proteinExistence type="predicted"/>
<protein>
    <submittedName>
        <fullName evidence="1">Uncharacterized protein</fullName>
    </submittedName>
</protein>
<sequence length="60" mass="6608">MGKPTTFTDQLWVGSWGKGITVLDIEHPERKALNYISSATNPGMHLNFIGVLQHDSINNG</sequence>
<evidence type="ECO:0000313" key="1">
    <source>
        <dbReference type="EMBL" id="KAK9667462.1"/>
    </source>
</evidence>
<evidence type="ECO:0000313" key="2">
    <source>
        <dbReference type="Proteomes" id="UP001458880"/>
    </source>
</evidence>
<comment type="caution">
    <text evidence="1">The sequence shown here is derived from an EMBL/GenBank/DDBJ whole genome shotgun (WGS) entry which is preliminary data.</text>
</comment>
<dbReference type="AlphaFoldDB" id="A0AAW1GUQ0"/>
<name>A0AAW1GUQ0_POPJA</name>
<keyword evidence="2" id="KW-1185">Reference proteome</keyword>
<accession>A0AAW1GUQ0</accession>
<organism evidence="1 2">
    <name type="scientific">Popillia japonica</name>
    <name type="common">Japanese beetle</name>
    <dbReference type="NCBI Taxonomy" id="7064"/>
    <lineage>
        <taxon>Eukaryota</taxon>
        <taxon>Metazoa</taxon>
        <taxon>Ecdysozoa</taxon>
        <taxon>Arthropoda</taxon>
        <taxon>Hexapoda</taxon>
        <taxon>Insecta</taxon>
        <taxon>Pterygota</taxon>
        <taxon>Neoptera</taxon>
        <taxon>Endopterygota</taxon>
        <taxon>Coleoptera</taxon>
        <taxon>Polyphaga</taxon>
        <taxon>Scarabaeiformia</taxon>
        <taxon>Scarabaeidae</taxon>
        <taxon>Rutelinae</taxon>
        <taxon>Popillia</taxon>
    </lineage>
</organism>